<dbReference type="GO" id="GO:0080122">
    <property type="term" value="F:AMP transmembrane transporter activity"/>
    <property type="evidence" value="ECO:0007669"/>
    <property type="project" value="TreeGrafter"/>
</dbReference>
<evidence type="ECO:0000256" key="5">
    <source>
        <dbReference type="ARBA" id="ARBA00022737"/>
    </source>
</evidence>
<feature type="repeat" description="Solcar" evidence="9">
    <location>
        <begin position="6"/>
        <end position="96"/>
    </location>
</feature>
<dbReference type="GO" id="GO:0015217">
    <property type="term" value="F:ADP transmembrane transporter activity"/>
    <property type="evidence" value="ECO:0007669"/>
    <property type="project" value="TreeGrafter"/>
</dbReference>
<evidence type="ECO:0000313" key="13">
    <source>
        <dbReference type="EMBL" id="ODV84911.1"/>
    </source>
</evidence>
<dbReference type="GO" id="GO:0044610">
    <property type="term" value="F:FMN transmembrane transporter activity"/>
    <property type="evidence" value="ECO:0007669"/>
    <property type="project" value="TreeGrafter"/>
</dbReference>
<dbReference type="GO" id="GO:0015230">
    <property type="term" value="F:FAD transmembrane transporter activity"/>
    <property type="evidence" value="ECO:0007669"/>
    <property type="project" value="TreeGrafter"/>
</dbReference>
<accession>A0A1E4SZM7</accession>
<reference evidence="14" key="1">
    <citation type="submission" date="2016-04" db="EMBL/GenBank/DDBJ databases">
        <title>Comparative genomics of biotechnologically important yeasts.</title>
        <authorList>
            <consortium name="DOE Joint Genome Institute"/>
            <person name="Riley R."/>
            <person name="Haridas S."/>
            <person name="Wolfe K.H."/>
            <person name="Lopes M.R."/>
            <person name="Hittinger C.T."/>
            <person name="Goker M."/>
            <person name="Salamov A."/>
            <person name="Wisecaver J."/>
            <person name="Long T.M."/>
            <person name="Aerts A.L."/>
            <person name="Barry K."/>
            <person name="Choi C."/>
            <person name="Clum A."/>
            <person name="Coughlan A.Y."/>
            <person name="Deshpande S."/>
            <person name="Douglass A.P."/>
            <person name="Hanson S.J."/>
            <person name="Klenk H.-P."/>
            <person name="Labutti K."/>
            <person name="Lapidus A."/>
            <person name="Lindquist E."/>
            <person name="Lipzen A."/>
            <person name="Meier-Kolthoff J.P."/>
            <person name="Ohm R.A."/>
            <person name="Otillar R.P."/>
            <person name="Pangilinan J."/>
            <person name="Peng Y."/>
            <person name="Rokas A."/>
            <person name="Rosa C.A."/>
            <person name="Scheuner C."/>
            <person name="Sibirny A.A."/>
            <person name="Slot J.C."/>
            <person name="Stielow J.B."/>
            <person name="Sun H."/>
            <person name="Kurtzman C.P."/>
            <person name="Blackwell M."/>
            <person name="Grigoriev I.V."/>
            <person name="Jeffries T.W."/>
        </authorList>
    </citation>
    <scope>NUCLEOTIDE SEQUENCE [LARGE SCALE GENOMIC DNA]</scope>
    <source>
        <strain evidence="14">NRRL YB-2248</strain>
    </source>
</reference>
<dbReference type="GO" id="GO:0005778">
    <property type="term" value="C:peroxisomal membrane"/>
    <property type="evidence" value="ECO:0007669"/>
    <property type="project" value="UniProtKB-SubCell"/>
</dbReference>
<dbReference type="GO" id="GO:0015228">
    <property type="term" value="F:coenzyme A transmembrane transporter activity"/>
    <property type="evidence" value="ECO:0007669"/>
    <property type="project" value="TreeGrafter"/>
</dbReference>
<feature type="transmembrane region" description="Helical" evidence="12">
    <location>
        <begin position="68"/>
        <end position="89"/>
    </location>
</feature>
<feature type="transmembrane region" description="Helical" evidence="12">
    <location>
        <begin position="180"/>
        <end position="201"/>
    </location>
</feature>
<keyword evidence="4 9" id="KW-0812">Transmembrane</keyword>
<evidence type="ECO:0000256" key="7">
    <source>
        <dbReference type="ARBA" id="ARBA00023136"/>
    </source>
</evidence>
<evidence type="ECO:0000256" key="11">
    <source>
        <dbReference type="SAM" id="MobiDB-lite"/>
    </source>
</evidence>
<keyword evidence="14" id="KW-1185">Reference proteome</keyword>
<evidence type="ECO:0000256" key="2">
    <source>
        <dbReference type="ARBA" id="ARBA00006375"/>
    </source>
</evidence>
<feature type="repeat" description="Solcar" evidence="9">
    <location>
        <begin position="216"/>
        <end position="340"/>
    </location>
</feature>
<sequence length="361" mass="38787">MSSETVDSLAHGLAGGLSGLISMTLTYPLVTLSTKAQATKKKKKSLNPSPPSIATTTSKPSVEAIKGLYNGLESALIGITATNFVYYYFYELTGSKISGLKKNGGGGSSSSTTGLKKGMTATQSIAAGAVAGIISRVVTNPIWIANTRLTVLKKNKKSSSSPNTLQIIYNIAKNEGWKNLFSGLVPALFLVLNPIIQYTFFEQLKTLIVTKRNRKLTAFDALILGAIGKFIATIATYPYITLRSRMHLQNVKDLSSSVPGSPSPSSNLTDSVQSLPDDIESSAQLPPLEPSKPKGMLQLIVEIAKNEGILNFYNGLSLKLLQSILSAAFLFYFKEELLLKTDKLIKTTKSIGKKTSIINNV</sequence>
<evidence type="ECO:0000256" key="10">
    <source>
        <dbReference type="RuleBase" id="RU000488"/>
    </source>
</evidence>
<dbReference type="InterPro" id="IPR023395">
    <property type="entry name" value="MCP_dom_sf"/>
</dbReference>
<keyword evidence="8" id="KW-0576">Peroxisome</keyword>
<protein>
    <recommendedName>
        <fullName evidence="15">Peroxisomal membrane protein PMP47B</fullName>
    </recommendedName>
</protein>
<evidence type="ECO:0000256" key="6">
    <source>
        <dbReference type="ARBA" id="ARBA00022989"/>
    </source>
</evidence>
<dbReference type="OrthoDB" id="2019556at2759"/>
<organism evidence="13 14">
    <name type="scientific">[Candida] arabinofermentans NRRL YB-2248</name>
    <dbReference type="NCBI Taxonomy" id="983967"/>
    <lineage>
        <taxon>Eukaryota</taxon>
        <taxon>Fungi</taxon>
        <taxon>Dikarya</taxon>
        <taxon>Ascomycota</taxon>
        <taxon>Saccharomycotina</taxon>
        <taxon>Pichiomycetes</taxon>
        <taxon>Pichiales</taxon>
        <taxon>Pichiaceae</taxon>
        <taxon>Ogataea</taxon>
        <taxon>Ogataea/Candida clade</taxon>
    </lineage>
</organism>
<feature type="transmembrane region" description="Helical" evidence="12">
    <location>
        <begin position="221"/>
        <end position="240"/>
    </location>
</feature>
<gene>
    <name evidence="13" type="ORF">CANARDRAFT_28651</name>
</gene>
<dbReference type="EMBL" id="KV453854">
    <property type="protein sequence ID" value="ODV84911.1"/>
    <property type="molecule type" value="Genomic_DNA"/>
</dbReference>
<feature type="region of interest" description="Disordered" evidence="11">
    <location>
        <begin position="253"/>
        <end position="274"/>
    </location>
</feature>
<keyword evidence="3 10" id="KW-0813">Transport</keyword>
<dbReference type="InterPro" id="IPR018108">
    <property type="entry name" value="MCP_transmembrane"/>
</dbReference>
<dbReference type="SUPFAM" id="SSF103506">
    <property type="entry name" value="Mitochondrial carrier"/>
    <property type="match status" value="1"/>
</dbReference>
<keyword evidence="5" id="KW-0677">Repeat</keyword>
<dbReference type="PANTHER" id="PTHR45939:SF5">
    <property type="entry name" value="PEROXISOMAL MEMBRANE PROTEIN PMP34"/>
    <property type="match status" value="1"/>
</dbReference>
<evidence type="ECO:0000256" key="3">
    <source>
        <dbReference type="ARBA" id="ARBA00022448"/>
    </source>
</evidence>
<dbReference type="Proteomes" id="UP000094801">
    <property type="component" value="Unassembled WGS sequence"/>
</dbReference>
<dbReference type="AlphaFoldDB" id="A0A1E4SZM7"/>
<dbReference type="GO" id="GO:0051724">
    <property type="term" value="F:NAD transmembrane transporter activity"/>
    <property type="evidence" value="ECO:0007669"/>
    <property type="project" value="TreeGrafter"/>
</dbReference>
<evidence type="ECO:0000256" key="12">
    <source>
        <dbReference type="SAM" id="Phobius"/>
    </source>
</evidence>
<keyword evidence="7 9" id="KW-0472">Membrane</keyword>
<feature type="compositionally biased region" description="Low complexity" evidence="11">
    <location>
        <begin position="255"/>
        <end position="266"/>
    </location>
</feature>
<proteinExistence type="inferred from homology"/>
<dbReference type="GO" id="GO:0005347">
    <property type="term" value="F:ATP transmembrane transporter activity"/>
    <property type="evidence" value="ECO:0007669"/>
    <property type="project" value="TreeGrafter"/>
</dbReference>
<dbReference type="InterPro" id="IPR052217">
    <property type="entry name" value="Mito/Peroxisomal_Carrier"/>
</dbReference>
<evidence type="ECO:0000256" key="4">
    <source>
        <dbReference type="ARBA" id="ARBA00022692"/>
    </source>
</evidence>
<evidence type="ECO:0000256" key="1">
    <source>
        <dbReference type="ARBA" id="ARBA00004585"/>
    </source>
</evidence>
<comment type="subcellular location">
    <subcellularLocation>
        <location evidence="1">Peroxisome membrane</location>
        <topology evidence="1">Multi-pass membrane protein</topology>
    </subcellularLocation>
</comment>
<evidence type="ECO:0000313" key="14">
    <source>
        <dbReference type="Proteomes" id="UP000094801"/>
    </source>
</evidence>
<comment type="similarity">
    <text evidence="2 10">Belongs to the mitochondrial carrier (TC 2.A.29) family.</text>
</comment>
<feature type="transmembrane region" description="Helical" evidence="12">
    <location>
        <begin position="12"/>
        <end position="34"/>
    </location>
</feature>
<dbReference type="PROSITE" id="PS50920">
    <property type="entry name" value="SOLCAR"/>
    <property type="match status" value="3"/>
</dbReference>
<evidence type="ECO:0000256" key="9">
    <source>
        <dbReference type="PROSITE-ProRule" id="PRU00282"/>
    </source>
</evidence>
<feature type="repeat" description="Solcar" evidence="9">
    <location>
        <begin position="119"/>
        <end position="207"/>
    </location>
</feature>
<dbReference type="Gene3D" id="1.50.40.10">
    <property type="entry name" value="Mitochondrial carrier domain"/>
    <property type="match status" value="1"/>
</dbReference>
<dbReference type="STRING" id="983967.A0A1E4SZM7"/>
<name>A0A1E4SZM7_9ASCO</name>
<dbReference type="PANTHER" id="PTHR45939">
    <property type="entry name" value="PEROXISOMAL MEMBRANE PROTEIN PMP34-RELATED"/>
    <property type="match status" value="1"/>
</dbReference>
<dbReference type="Pfam" id="PF00153">
    <property type="entry name" value="Mito_carr"/>
    <property type="match status" value="3"/>
</dbReference>
<keyword evidence="6 12" id="KW-1133">Transmembrane helix</keyword>
<evidence type="ECO:0008006" key="15">
    <source>
        <dbReference type="Google" id="ProtNLM"/>
    </source>
</evidence>
<evidence type="ECO:0000256" key="8">
    <source>
        <dbReference type="ARBA" id="ARBA00023140"/>
    </source>
</evidence>